<evidence type="ECO:0000313" key="1">
    <source>
        <dbReference type="EnsemblPlants" id="AVESA.00010b.r2.2DG0361200.1.CDS"/>
    </source>
</evidence>
<proteinExistence type="predicted"/>
<sequence>MMELYPGYLEDHFNIHKLSPFRLFCCFFSRLASSWTSSGTVPAGASPPEYMATASAQYAPPPLRMGMYELEPRHHQPRPPPPQQQQQQPVVGMWSSEPYKVDSGGQATSGSTIMEGDAKFDHHHTELEDVPHMDDLEDAGDADQEASKPRDKVLRRLAQNREAARKSRLRKKAYIQQLETSRIKLAQLEQELQRARQQNGLYATPGGLHGGFAGAPMDPGVAAFEIEYGHWVDEQKRHTTELRGALQNQATSELELRMLVETGLANYDHLFRIKSAAACADVFCVMSGLWRSPAERFFLWIGGFRPSEVLNILSPQLQPLTDQQMVAVYSLRQSSAQAEDALSQGMEKLQQTLSEALMSTADPFVLPDAYNMGSTSAVEKLKGLVGFVQQADHLRLETLQNMHKILTTRQAARGLLALGDYFQRLRALSSLWATRPRESAIS</sequence>
<dbReference type="EnsemblPlants" id="AVESA.00010b.r2.2DG0361200.1">
    <property type="protein sequence ID" value="AVESA.00010b.r2.2DG0361200.1.CDS"/>
    <property type="gene ID" value="AVESA.00010b.r2.2DG0361200"/>
</dbReference>
<evidence type="ECO:0000313" key="2">
    <source>
        <dbReference type="Proteomes" id="UP001732700"/>
    </source>
</evidence>
<organism evidence="1 2">
    <name type="scientific">Avena sativa</name>
    <name type="common">Oat</name>
    <dbReference type="NCBI Taxonomy" id="4498"/>
    <lineage>
        <taxon>Eukaryota</taxon>
        <taxon>Viridiplantae</taxon>
        <taxon>Streptophyta</taxon>
        <taxon>Embryophyta</taxon>
        <taxon>Tracheophyta</taxon>
        <taxon>Spermatophyta</taxon>
        <taxon>Magnoliopsida</taxon>
        <taxon>Liliopsida</taxon>
        <taxon>Poales</taxon>
        <taxon>Poaceae</taxon>
        <taxon>BOP clade</taxon>
        <taxon>Pooideae</taxon>
        <taxon>Poodae</taxon>
        <taxon>Poeae</taxon>
        <taxon>Poeae Chloroplast Group 1 (Aveneae type)</taxon>
        <taxon>Aveninae</taxon>
        <taxon>Avena</taxon>
    </lineage>
</organism>
<accession>A0ACD5V340</accession>
<reference evidence="1" key="2">
    <citation type="submission" date="2025-09" db="UniProtKB">
        <authorList>
            <consortium name="EnsemblPlants"/>
        </authorList>
    </citation>
    <scope>IDENTIFICATION</scope>
</reference>
<dbReference type="Proteomes" id="UP001732700">
    <property type="component" value="Chromosome 2D"/>
</dbReference>
<keyword evidence="2" id="KW-1185">Reference proteome</keyword>
<name>A0ACD5V340_AVESA</name>
<reference evidence="1" key="1">
    <citation type="submission" date="2021-05" db="EMBL/GenBank/DDBJ databases">
        <authorList>
            <person name="Scholz U."/>
            <person name="Mascher M."/>
            <person name="Fiebig A."/>
        </authorList>
    </citation>
    <scope>NUCLEOTIDE SEQUENCE [LARGE SCALE GENOMIC DNA]</scope>
</reference>
<protein>
    <submittedName>
        <fullName evidence="1">Uncharacterized protein</fullName>
    </submittedName>
</protein>